<evidence type="ECO:0000313" key="1">
    <source>
        <dbReference type="EMBL" id="EDW44560.1"/>
    </source>
</evidence>
<dbReference type="PhylomeDB" id="B4IM70"/>
<sequence length="356" mass="40231">MDSGNDSARPTPSPLAPTVSGLSSLISTTFKPKDIMAFVEHLPTFDGTPRQLDRFITSVEEILMLIRGADQTPYGLLTLRTIRNKIIDRADEALELANTPLVWDEIKSNLIRLYSSKKSEANLLSELNTFSDNLTLGQLFFGISKVRSQLFSILKNSEHNNTVVDAKGLQRARKENSIDVELDSLLQRFWEVENCPGPIVQATKEELDCEAHFVKNYTRLPAGDYSVRLPLKLHLDSLGDSYPQALQRFLSLERKLTKHPGLRVKYAAFMKEYHDLGHMSPVPASEVSSCRYFLPHHCVMKEDSTTTKLRVVFDGSATTSTGYSLNDVLMAGPVIQPKLFHILIRFRSHPVYRRHM</sequence>
<evidence type="ECO:0000313" key="2">
    <source>
        <dbReference type="Proteomes" id="UP000001292"/>
    </source>
</evidence>
<name>B4IM70_DROSE</name>
<accession>B4IM70</accession>
<proteinExistence type="predicted"/>
<reference evidence="1 2" key="1">
    <citation type="journal article" date="2007" name="Nature">
        <title>Evolution of genes and genomes on the Drosophila phylogeny.</title>
        <authorList>
            <consortium name="Drosophila 12 Genomes Consortium"/>
            <person name="Clark A.G."/>
            <person name="Eisen M.B."/>
            <person name="Smith D.R."/>
            <person name="Bergman C.M."/>
            <person name="Oliver B."/>
            <person name="Markow T.A."/>
            <person name="Kaufman T.C."/>
            <person name="Kellis M."/>
            <person name="Gelbart W."/>
            <person name="Iyer V.N."/>
            <person name="Pollard D.A."/>
            <person name="Sackton T.B."/>
            <person name="Larracuente A.M."/>
            <person name="Singh N.D."/>
            <person name="Abad J.P."/>
            <person name="Abt D.N."/>
            <person name="Adryan B."/>
            <person name="Aguade M."/>
            <person name="Akashi H."/>
            <person name="Anderson W.W."/>
            <person name="Aquadro C.F."/>
            <person name="Ardell D.H."/>
            <person name="Arguello R."/>
            <person name="Artieri C.G."/>
            <person name="Barbash D.A."/>
            <person name="Barker D."/>
            <person name="Barsanti P."/>
            <person name="Batterham P."/>
            <person name="Batzoglou S."/>
            <person name="Begun D."/>
            <person name="Bhutkar A."/>
            <person name="Blanco E."/>
            <person name="Bosak S.A."/>
            <person name="Bradley R.K."/>
            <person name="Brand A.D."/>
            <person name="Brent M.R."/>
            <person name="Brooks A.N."/>
            <person name="Brown R.H."/>
            <person name="Butlin R.K."/>
            <person name="Caggese C."/>
            <person name="Calvi B.R."/>
            <person name="Bernardo de Carvalho A."/>
            <person name="Caspi A."/>
            <person name="Castrezana S."/>
            <person name="Celniker S.E."/>
            <person name="Chang J.L."/>
            <person name="Chapple C."/>
            <person name="Chatterji S."/>
            <person name="Chinwalla A."/>
            <person name="Civetta A."/>
            <person name="Clifton S.W."/>
            <person name="Comeron J.M."/>
            <person name="Costello J.C."/>
            <person name="Coyne J.A."/>
            <person name="Daub J."/>
            <person name="David R.G."/>
            <person name="Delcher A.L."/>
            <person name="Delehaunty K."/>
            <person name="Do C.B."/>
            <person name="Ebling H."/>
            <person name="Edwards K."/>
            <person name="Eickbush T."/>
            <person name="Evans J.D."/>
            <person name="Filipski A."/>
            <person name="Findeiss S."/>
            <person name="Freyhult E."/>
            <person name="Fulton L."/>
            <person name="Fulton R."/>
            <person name="Garcia A.C."/>
            <person name="Gardiner A."/>
            <person name="Garfield D.A."/>
            <person name="Garvin B.E."/>
            <person name="Gibson G."/>
            <person name="Gilbert D."/>
            <person name="Gnerre S."/>
            <person name="Godfrey J."/>
            <person name="Good R."/>
            <person name="Gotea V."/>
            <person name="Gravely B."/>
            <person name="Greenberg A.J."/>
            <person name="Griffiths-Jones S."/>
            <person name="Gross S."/>
            <person name="Guigo R."/>
            <person name="Gustafson E.A."/>
            <person name="Haerty W."/>
            <person name="Hahn M.W."/>
            <person name="Halligan D.L."/>
            <person name="Halpern A.L."/>
            <person name="Halter G.M."/>
            <person name="Han M.V."/>
            <person name="Heger A."/>
            <person name="Hillier L."/>
            <person name="Hinrichs A.S."/>
            <person name="Holmes I."/>
            <person name="Hoskins R.A."/>
            <person name="Hubisz M.J."/>
            <person name="Hultmark D."/>
            <person name="Huntley M.A."/>
            <person name="Jaffe D.B."/>
            <person name="Jagadeeshan S."/>
            <person name="Jeck W.R."/>
            <person name="Johnson J."/>
            <person name="Jones C.D."/>
            <person name="Jordan W.C."/>
            <person name="Karpen G.H."/>
            <person name="Kataoka E."/>
            <person name="Keightley P.D."/>
            <person name="Kheradpour P."/>
            <person name="Kirkness E.F."/>
            <person name="Koerich L.B."/>
            <person name="Kristiansen K."/>
            <person name="Kudrna D."/>
            <person name="Kulathinal R.J."/>
            <person name="Kumar S."/>
            <person name="Kwok R."/>
            <person name="Lander E."/>
            <person name="Langley C.H."/>
            <person name="Lapoint R."/>
            <person name="Lazzaro B.P."/>
            <person name="Lee S.J."/>
            <person name="Levesque L."/>
            <person name="Li R."/>
            <person name="Lin C.F."/>
            <person name="Lin M.F."/>
            <person name="Lindblad-Toh K."/>
            <person name="Llopart A."/>
            <person name="Long M."/>
            <person name="Low L."/>
            <person name="Lozovsky E."/>
            <person name="Lu J."/>
            <person name="Luo M."/>
            <person name="Machado C.A."/>
            <person name="Makalowski W."/>
            <person name="Marzo M."/>
            <person name="Matsuda M."/>
            <person name="Matzkin L."/>
            <person name="McAllister B."/>
            <person name="McBride C.S."/>
            <person name="McKernan B."/>
            <person name="McKernan K."/>
            <person name="Mendez-Lago M."/>
            <person name="Minx P."/>
            <person name="Mollenhauer M.U."/>
            <person name="Montooth K."/>
            <person name="Mount S.M."/>
            <person name="Mu X."/>
            <person name="Myers E."/>
            <person name="Negre B."/>
            <person name="Newfeld S."/>
            <person name="Nielsen R."/>
            <person name="Noor M.A."/>
            <person name="O'Grady P."/>
            <person name="Pachter L."/>
            <person name="Papaceit M."/>
            <person name="Parisi M.J."/>
            <person name="Parisi M."/>
            <person name="Parts L."/>
            <person name="Pedersen J.S."/>
            <person name="Pesole G."/>
            <person name="Phillippy A.M."/>
            <person name="Ponting C.P."/>
            <person name="Pop M."/>
            <person name="Porcelli D."/>
            <person name="Powell J.R."/>
            <person name="Prohaska S."/>
            <person name="Pruitt K."/>
            <person name="Puig M."/>
            <person name="Quesneville H."/>
            <person name="Ram K.R."/>
            <person name="Rand D."/>
            <person name="Rasmussen M.D."/>
            <person name="Reed L.K."/>
            <person name="Reenan R."/>
            <person name="Reily A."/>
            <person name="Remington K.A."/>
            <person name="Rieger T.T."/>
            <person name="Ritchie M.G."/>
            <person name="Robin C."/>
            <person name="Rogers Y.H."/>
            <person name="Rohde C."/>
            <person name="Rozas J."/>
            <person name="Rubenfield M.J."/>
            <person name="Ruiz A."/>
            <person name="Russo S."/>
            <person name="Salzberg S.L."/>
            <person name="Sanchez-Gracia A."/>
            <person name="Saranga D.J."/>
            <person name="Sato H."/>
            <person name="Schaeffer S.W."/>
            <person name="Schatz M.C."/>
            <person name="Schlenke T."/>
            <person name="Schwartz R."/>
            <person name="Segarra C."/>
            <person name="Singh R.S."/>
            <person name="Sirot L."/>
            <person name="Sirota M."/>
            <person name="Sisneros N.B."/>
            <person name="Smith C.D."/>
            <person name="Smith T.F."/>
            <person name="Spieth J."/>
            <person name="Stage D.E."/>
            <person name="Stark A."/>
            <person name="Stephan W."/>
            <person name="Strausberg R.L."/>
            <person name="Strempel S."/>
            <person name="Sturgill D."/>
            <person name="Sutton G."/>
            <person name="Sutton G.G."/>
            <person name="Tao W."/>
            <person name="Teichmann S."/>
            <person name="Tobari Y.N."/>
            <person name="Tomimura Y."/>
            <person name="Tsolas J.M."/>
            <person name="Valente V.L."/>
            <person name="Venter E."/>
            <person name="Venter J.C."/>
            <person name="Vicario S."/>
            <person name="Vieira F.G."/>
            <person name="Vilella A.J."/>
            <person name="Villasante A."/>
            <person name="Walenz B."/>
            <person name="Wang J."/>
            <person name="Wasserman M."/>
            <person name="Watts T."/>
            <person name="Wilson D."/>
            <person name="Wilson R.K."/>
            <person name="Wing R.A."/>
            <person name="Wolfner M.F."/>
            <person name="Wong A."/>
            <person name="Wong G.K."/>
            <person name="Wu C.I."/>
            <person name="Wu G."/>
            <person name="Yamamoto D."/>
            <person name="Yang H.P."/>
            <person name="Yang S.P."/>
            <person name="Yorke J.A."/>
            <person name="Yoshida K."/>
            <person name="Zdobnov E."/>
            <person name="Zhang P."/>
            <person name="Zhang Y."/>
            <person name="Zimin A.V."/>
            <person name="Baldwin J."/>
            <person name="Abdouelleil A."/>
            <person name="Abdulkadir J."/>
            <person name="Abebe A."/>
            <person name="Abera B."/>
            <person name="Abreu J."/>
            <person name="Acer S.C."/>
            <person name="Aftuck L."/>
            <person name="Alexander A."/>
            <person name="An P."/>
            <person name="Anderson E."/>
            <person name="Anderson S."/>
            <person name="Arachi H."/>
            <person name="Azer M."/>
            <person name="Bachantsang P."/>
            <person name="Barry A."/>
            <person name="Bayul T."/>
            <person name="Berlin A."/>
            <person name="Bessette D."/>
            <person name="Bloom T."/>
            <person name="Blye J."/>
            <person name="Boguslavskiy L."/>
            <person name="Bonnet C."/>
            <person name="Boukhgalter B."/>
            <person name="Bourzgui I."/>
            <person name="Brown A."/>
            <person name="Cahill P."/>
            <person name="Channer S."/>
            <person name="Cheshatsang Y."/>
            <person name="Chuda L."/>
            <person name="Citroen M."/>
            <person name="Collymore A."/>
            <person name="Cooke P."/>
            <person name="Costello M."/>
            <person name="D'Aco K."/>
            <person name="Daza R."/>
            <person name="De Haan G."/>
            <person name="DeGray S."/>
            <person name="DeMaso C."/>
            <person name="Dhargay N."/>
            <person name="Dooley K."/>
            <person name="Dooley E."/>
            <person name="Doricent M."/>
            <person name="Dorje P."/>
            <person name="Dorjee K."/>
            <person name="Dupes A."/>
            <person name="Elong R."/>
            <person name="Falk J."/>
            <person name="Farina A."/>
            <person name="Faro S."/>
            <person name="Ferguson D."/>
            <person name="Fisher S."/>
            <person name="Foley C.D."/>
            <person name="Franke A."/>
            <person name="Friedrich D."/>
            <person name="Gadbois L."/>
            <person name="Gearin G."/>
            <person name="Gearin C.R."/>
            <person name="Giannoukos G."/>
            <person name="Goode T."/>
            <person name="Graham J."/>
            <person name="Grandbois E."/>
            <person name="Grewal S."/>
            <person name="Gyaltsen K."/>
            <person name="Hafez N."/>
            <person name="Hagos B."/>
            <person name="Hall J."/>
            <person name="Henson C."/>
            <person name="Hollinger A."/>
            <person name="Honan T."/>
            <person name="Huard M.D."/>
            <person name="Hughes L."/>
            <person name="Hurhula B."/>
            <person name="Husby M.E."/>
            <person name="Kamat A."/>
            <person name="Kanga B."/>
            <person name="Kashin S."/>
            <person name="Khazanovich D."/>
            <person name="Kisner P."/>
            <person name="Lance K."/>
            <person name="Lara M."/>
            <person name="Lee W."/>
            <person name="Lennon N."/>
            <person name="Letendre F."/>
            <person name="LeVine R."/>
            <person name="Lipovsky A."/>
            <person name="Liu X."/>
            <person name="Liu J."/>
            <person name="Liu S."/>
            <person name="Lokyitsang T."/>
            <person name="Lokyitsang Y."/>
            <person name="Lubonja R."/>
            <person name="Lui A."/>
            <person name="MacDonald P."/>
            <person name="Magnisalis V."/>
            <person name="Maru K."/>
            <person name="Matthews C."/>
            <person name="McCusker W."/>
            <person name="McDonough S."/>
            <person name="Mehta T."/>
            <person name="Meldrim J."/>
            <person name="Meneus L."/>
            <person name="Mihai O."/>
            <person name="Mihalev A."/>
            <person name="Mihova T."/>
            <person name="Mittelman R."/>
            <person name="Mlenga V."/>
            <person name="Montmayeur A."/>
            <person name="Mulrain L."/>
            <person name="Navidi A."/>
            <person name="Naylor J."/>
            <person name="Negash T."/>
            <person name="Nguyen T."/>
            <person name="Nguyen N."/>
            <person name="Nicol R."/>
            <person name="Norbu C."/>
            <person name="Norbu N."/>
            <person name="Novod N."/>
            <person name="O'Neill B."/>
            <person name="Osman S."/>
            <person name="Markiewicz E."/>
            <person name="Oyono O.L."/>
            <person name="Patti C."/>
            <person name="Phunkhang P."/>
            <person name="Pierre F."/>
            <person name="Priest M."/>
            <person name="Raghuraman S."/>
            <person name="Rege F."/>
            <person name="Reyes R."/>
            <person name="Rise C."/>
            <person name="Rogov P."/>
            <person name="Ross K."/>
            <person name="Ryan E."/>
            <person name="Settipalli S."/>
            <person name="Shea T."/>
            <person name="Sherpa N."/>
            <person name="Shi L."/>
            <person name="Shih D."/>
            <person name="Sparrow T."/>
            <person name="Spaulding J."/>
            <person name="Stalker J."/>
            <person name="Stange-Thomann N."/>
            <person name="Stavropoulos S."/>
            <person name="Stone C."/>
            <person name="Strader C."/>
            <person name="Tesfaye S."/>
            <person name="Thomson T."/>
            <person name="Thoulutsang Y."/>
            <person name="Thoulutsang D."/>
            <person name="Topham K."/>
            <person name="Topping I."/>
            <person name="Tsamla T."/>
            <person name="Vassiliev H."/>
            <person name="Vo A."/>
            <person name="Wangchuk T."/>
            <person name="Wangdi T."/>
            <person name="Weiand M."/>
            <person name="Wilkinson J."/>
            <person name="Wilson A."/>
            <person name="Yadav S."/>
            <person name="Young G."/>
            <person name="Yu Q."/>
            <person name="Zembek L."/>
            <person name="Zhong D."/>
            <person name="Zimmer A."/>
            <person name="Zwirko Z."/>
            <person name="Jaffe D.B."/>
            <person name="Alvarez P."/>
            <person name="Brockman W."/>
            <person name="Butler J."/>
            <person name="Chin C."/>
            <person name="Gnerre S."/>
            <person name="Grabherr M."/>
            <person name="Kleber M."/>
            <person name="Mauceli E."/>
            <person name="MacCallum I."/>
        </authorList>
    </citation>
    <scope>NUCLEOTIDE SEQUENCE [LARGE SCALE GENOMIC DNA]</scope>
    <source>
        <strain evidence="2">Rob3c / Tucson 14021-0248.25</strain>
    </source>
</reference>
<organism evidence="2">
    <name type="scientific">Drosophila sechellia</name>
    <name type="common">Fruit fly</name>
    <dbReference type="NCBI Taxonomy" id="7238"/>
    <lineage>
        <taxon>Eukaryota</taxon>
        <taxon>Metazoa</taxon>
        <taxon>Ecdysozoa</taxon>
        <taxon>Arthropoda</taxon>
        <taxon>Hexapoda</taxon>
        <taxon>Insecta</taxon>
        <taxon>Pterygota</taxon>
        <taxon>Neoptera</taxon>
        <taxon>Endopterygota</taxon>
        <taxon>Diptera</taxon>
        <taxon>Brachycera</taxon>
        <taxon>Muscomorpha</taxon>
        <taxon>Ephydroidea</taxon>
        <taxon>Drosophilidae</taxon>
        <taxon>Drosophila</taxon>
        <taxon>Sophophora</taxon>
    </lineage>
</organism>
<dbReference type="PANTHER" id="PTHR47331">
    <property type="entry name" value="PHD-TYPE DOMAIN-CONTAINING PROTEIN"/>
    <property type="match status" value="1"/>
</dbReference>
<protein>
    <submittedName>
        <fullName evidence="1">GM19595</fullName>
    </submittedName>
</protein>
<gene>
    <name evidence="1" type="primary">Dsec\GM19595</name>
    <name evidence="1" type="ORF">Dsec_GM19595</name>
</gene>
<dbReference type="Proteomes" id="UP000001292">
    <property type="component" value="Unassembled WGS sequence"/>
</dbReference>
<dbReference type="AlphaFoldDB" id="B4IM70"/>
<keyword evidence="2" id="KW-1185">Reference proteome</keyword>
<dbReference type="HOGENOM" id="CLU_779063_0_0_1"/>
<dbReference type="PANTHER" id="PTHR47331:SF1">
    <property type="entry name" value="GAG-LIKE PROTEIN"/>
    <property type="match status" value="1"/>
</dbReference>
<dbReference type="EMBL" id="CH480939">
    <property type="protein sequence ID" value="EDW44560.1"/>
    <property type="molecule type" value="Genomic_DNA"/>
</dbReference>